<comment type="similarity">
    <text evidence="1">Belongs to the glycosyltransferase 2 family.</text>
</comment>
<dbReference type="InterPro" id="IPR029044">
    <property type="entry name" value="Nucleotide-diphossugar_trans"/>
</dbReference>
<dbReference type="PANTHER" id="PTHR43398:SF1">
    <property type="entry name" value="DOLICHOL-PHOSPHATE MANNOSYLTRANSFERASE SUBUNIT 1"/>
    <property type="match status" value="1"/>
</dbReference>
<feature type="domain" description="Glycosyltransferase 2-like" evidence="4">
    <location>
        <begin position="19"/>
        <end position="120"/>
    </location>
</feature>
<protein>
    <submittedName>
        <fullName evidence="5">Polyprenol monophosphomannose synthase</fullName>
    </submittedName>
</protein>
<dbReference type="Pfam" id="PF00535">
    <property type="entry name" value="Glycos_transf_2"/>
    <property type="match status" value="1"/>
</dbReference>
<comment type="caution">
    <text evidence="5">The sequence shown here is derived from an EMBL/GenBank/DDBJ whole genome shotgun (WGS) entry which is preliminary data.</text>
</comment>
<keyword evidence="3" id="KW-0808">Transferase</keyword>
<dbReference type="InterPro" id="IPR039528">
    <property type="entry name" value="DPM1-like"/>
</dbReference>
<evidence type="ECO:0000313" key="6">
    <source>
        <dbReference type="Proteomes" id="UP001267426"/>
    </source>
</evidence>
<sequence length="264" mass="28880">MPAPFLTPPDPDRGLSAVVVVPTFNEAGTIGALVERVLTLDGAFSVLVVDDGSPDGTADVVAAIQRDHPARVGLLRRPGKSGLGTAYLDGFRVALDAGFRYVCEMDADFSHNPDDLTRLVVACLPPSEAGGGPQTGGADVAVGSRYIDGLRVLNWPLGRLVLSYGAGVYTRAITRLPLQDVTAGFKCFRREVLEAIDFRRVRSNGYSFQIEMNYRAWREGFRLVEVPIVFTERSEGESKMTKEIVREAARKVWELRLRDLAGRL</sequence>
<evidence type="ECO:0000256" key="3">
    <source>
        <dbReference type="ARBA" id="ARBA00022679"/>
    </source>
</evidence>
<evidence type="ECO:0000259" key="4">
    <source>
        <dbReference type="Pfam" id="PF00535"/>
    </source>
</evidence>
<gene>
    <name evidence="5" type="ORF">RM540_10455</name>
</gene>
<keyword evidence="6" id="KW-1185">Reference proteome</keyword>
<dbReference type="SUPFAM" id="SSF53448">
    <property type="entry name" value="Nucleotide-diphospho-sugar transferases"/>
    <property type="match status" value="1"/>
</dbReference>
<dbReference type="Gene3D" id="3.90.550.10">
    <property type="entry name" value="Spore Coat Polysaccharide Biosynthesis Protein SpsA, Chain A"/>
    <property type="match status" value="1"/>
</dbReference>
<reference evidence="5 6" key="1">
    <citation type="submission" date="2023-09" db="EMBL/GenBank/DDBJ databases">
        <authorList>
            <person name="Rey-Velasco X."/>
        </authorList>
    </citation>
    <scope>NUCLEOTIDE SEQUENCE [LARGE SCALE GENOMIC DNA]</scope>
    <source>
        <strain evidence="5 6">F394</strain>
    </source>
</reference>
<evidence type="ECO:0000313" key="5">
    <source>
        <dbReference type="EMBL" id="MDT0632165.1"/>
    </source>
</evidence>
<dbReference type="EMBL" id="JAVRHT010000022">
    <property type="protein sequence ID" value="MDT0632165.1"/>
    <property type="molecule type" value="Genomic_DNA"/>
</dbReference>
<accession>A0ABU3BSF7</accession>
<dbReference type="InterPro" id="IPR001173">
    <property type="entry name" value="Glyco_trans_2-like"/>
</dbReference>
<evidence type="ECO:0000256" key="2">
    <source>
        <dbReference type="ARBA" id="ARBA00022676"/>
    </source>
</evidence>
<dbReference type="PANTHER" id="PTHR43398">
    <property type="entry name" value="DOLICHOL-PHOSPHATE MANNOSYLTRANSFERASE SUBUNIT 1"/>
    <property type="match status" value="1"/>
</dbReference>
<proteinExistence type="inferred from homology"/>
<dbReference type="Proteomes" id="UP001267426">
    <property type="component" value="Unassembled WGS sequence"/>
</dbReference>
<dbReference type="CDD" id="cd06442">
    <property type="entry name" value="DPM1_like"/>
    <property type="match status" value="1"/>
</dbReference>
<dbReference type="RefSeq" id="WP_311663815.1">
    <property type="nucleotide sequence ID" value="NZ_JAVRHT010000022.1"/>
</dbReference>
<name>A0ABU3BSF7_9BACT</name>
<evidence type="ECO:0000256" key="1">
    <source>
        <dbReference type="ARBA" id="ARBA00006739"/>
    </source>
</evidence>
<organism evidence="5 6">
    <name type="scientific">Rubrivirga litoralis</name>
    <dbReference type="NCBI Taxonomy" id="3075598"/>
    <lineage>
        <taxon>Bacteria</taxon>
        <taxon>Pseudomonadati</taxon>
        <taxon>Rhodothermota</taxon>
        <taxon>Rhodothermia</taxon>
        <taxon>Rhodothermales</taxon>
        <taxon>Rubricoccaceae</taxon>
        <taxon>Rubrivirga</taxon>
    </lineage>
</organism>
<keyword evidence="2" id="KW-0328">Glycosyltransferase</keyword>